<feature type="transmembrane region" description="Helical" evidence="1">
    <location>
        <begin position="182"/>
        <end position="202"/>
    </location>
</feature>
<keyword evidence="3" id="KW-1185">Reference proteome</keyword>
<comment type="caution">
    <text evidence="2">The sequence shown here is derived from an EMBL/GenBank/DDBJ whole genome shotgun (WGS) entry which is preliminary data.</text>
</comment>
<feature type="transmembrane region" description="Helical" evidence="1">
    <location>
        <begin position="93"/>
        <end position="111"/>
    </location>
</feature>
<keyword evidence="1" id="KW-0472">Membrane</keyword>
<proteinExistence type="predicted"/>
<evidence type="ECO:0008006" key="4">
    <source>
        <dbReference type="Google" id="ProtNLM"/>
    </source>
</evidence>
<protein>
    <recommendedName>
        <fullName evidence="4">Prenyltransferase</fullName>
    </recommendedName>
</protein>
<name>A0ABQ3HX33_9SPHI</name>
<evidence type="ECO:0000313" key="3">
    <source>
        <dbReference type="Proteomes" id="UP000620550"/>
    </source>
</evidence>
<evidence type="ECO:0000256" key="1">
    <source>
        <dbReference type="SAM" id="Phobius"/>
    </source>
</evidence>
<dbReference type="PROSITE" id="PS51257">
    <property type="entry name" value="PROKAR_LIPOPROTEIN"/>
    <property type="match status" value="1"/>
</dbReference>
<evidence type="ECO:0000313" key="2">
    <source>
        <dbReference type="EMBL" id="GHE43338.1"/>
    </source>
</evidence>
<dbReference type="EMBL" id="BNAF01000011">
    <property type="protein sequence ID" value="GHE43338.1"/>
    <property type="molecule type" value="Genomic_DNA"/>
</dbReference>
<feature type="transmembrane region" description="Helical" evidence="1">
    <location>
        <begin position="20"/>
        <end position="45"/>
    </location>
</feature>
<feature type="transmembrane region" description="Helical" evidence="1">
    <location>
        <begin position="282"/>
        <end position="304"/>
    </location>
</feature>
<keyword evidence="1" id="KW-1133">Transmembrane helix</keyword>
<feature type="transmembrane region" description="Helical" evidence="1">
    <location>
        <begin position="117"/>
        <end position="138"/>
    </location>
</feature>
<keyword evidence="1" id="KW-0812">Transmembrane</keyword>
<organism evidence="2 3">
    <name type="scientific">Sphingobacterium griseoflavum</name>
    <dbReference type="NCBI Taxonomy" id="1474952"/>
    <lineage>
        <taxon>Bacteria</taxon>
        <taxon>Pseudomonadati</taxon>
        <taxon>Bacteroidota</taxon>
        <taxon>Sphingobacteriia</taxon>
        <taxon>Sphingobacteriales</taxon>
        <taxon>Sphingobacteriaceae</taxon>
        <taxon>Sphingobacterium</taxon>
    </lineage>
</organism>
<sequence>MLHLTKLLSLKYMNALRHGYYFLIYTNLLIACAAMAQCALTYIFFSAPFDYAMIAIEGAATLLLYNFSLVLSRPKDPSKSLYRRTRWVFKNEWVLWMNSFLAVSVLAYSVFKIHVYSLLFLGIIGLFSIAYSFPILPYRGKIVGLRQLPAMKIFHIALVWTLSSVLLPAFELHLNGGAIEAPKLFALFALKYVFLLICTLPFDIRDIRQDSYYHLKTIPSIIGAERAITLCYILLGLHSVALLTTTFPWSIKIGVLTTNLLIGIVFRTIVFRHREHYHSAYLLDFALVLQFTLVMFAVSLFAMWR</sequence>
<gene>
    <name evidence="2" type="ORF">GCM10017764_28230</name>
</gene>
<feature type="transmembrane region" description="Helical" evidence="1">
    <location>
        <begin position="51"/>
        <end position="72"/>
    </location>
</feature>
<dbReference type="Proteomes" id="UP000620550">
    <property type="component" value="Unassembled WGS sequence"/>
</dbReference>
<feature type="transmembrane region" description="Helical" evidence="1">
    <location>
        <begin position="223"/>
        <end position="243"/>
    </location>
</feature>
<reference evidence="3" key="1">
    <citation type="journal article" date="2019" name="Int. J. Syst. Evol. Microbiol.">
        <title>The Global Catalogue of Microorganisms (GCM) 10K type strain sequencing project: providing services to taxonomists for standard genome sequencing and annotation.</title>
        <authorList>
            <consortium name="The Broad Institute Genomics Platform"/>
            <consortium name="The Broad Institute Genome Sequencing Center for Infectious Disease"/>
            <person name="Wu L."/>
            <person name="Ma J."/>
        </authorList>
    </citation>
    <scope>NUCLEOTIDE SEQUENCE [LARGE SCALE GENOMIC DNA]</scope>
    <source>
        <strain evidence="3">CGMCC 1.12966</strain>
    </source>
</reference>
<feature type="transmembrane region" description="Helical" evidence="1">
    <location>
        <begin position="249"/>
        <end position="270"/>
    </location>
</feature>
<accession>A0ABQ3HX33</accession>
<feature type="transmembrane region" description="Helical" evidence="1">
    <location>
        <begin position="150"/>
        <end position="170"/>
    </location>
</feature>